<dbReference type="AlphaFoldDB" id="A0A6B3NLP4"/>
<sequence>MNDYRIYLTPEVFKKIKGLPGNIRQRLRKAIQSLKENPCPGQSKRLDLPEIEVEFWRLRLDKWRILYAINESERIVDILAVCKRPPYDYGDLEKLLEQLE</sequence>
<name>A0A6B3NLP4_9CYAN</name>
<dbReference type="PANTHER" id="PTHR38813">
    <property type="match status" value="1"/>
</dbReference>
<keyword evidence="1" id="KW-1277">Toxin-antitoxin system</keyword>
<protein>
    <submittedName>
        <fullName evidence="2">Type II toxin-antitoxin system RelE/ParE family toxin</fullName>
    </submittedName>
</protein>
<comment type="caution">
    <text evidence="2">The sequence shown here is derived from an EMBL/GenBank/DDBJ whole genome shotgun (WGS) entry which is preliminary data.</text>
</comment>
<reference evidence="2" key="1">
    <citation type="submission" date="2019-11" db="EMBL/GenBank/DDBJ databases">
        <title>Genomic insights into an expanded diversity of filamentous marine cyanobacteria reveals the extraordinary biosynthetic potential of Moorea and Okeania.</title>
        <authorList>
            <person name="Ferreira Leao T."/>
            <person name="Wang M."/>
            <person name="Moss N."/>
            <person name="Da Silva R."/>
            <person name="Sanders J."/>
            <person name="Nurk S."/>
            <person name="Gurevich A."/>
            <person name="Humphrey G."/>
            <person name="Reher R."/>
            <person name="Zhu Q."/>
            <person name="Belda-Ferre P."/>
            <person name="Glukhov E."/>
            <person name="Rex R."/>
            <person name="Dorrestein P.C."/>
            <person name="Knight R."/>
            <person name="Pevzner P."/>
            <person name="Gerwick W.H."/>
            <person name="Gerwick L."/>
        </authorList>
    </citation>
    <scope>NUCLEOTIDE SEQUENCE</scope>
    <source>
        <strain evidence="2">SIO1C4</strain>
    </source>
</reference>
<dbReference type="PANTHER" id="PTHR38813:SF1">
    <property type="entry name" value="TOXIN RELE1-RELATED"/>
    <property type="match status" value="1"/>
</dbReference>
<dbReference type="InterPro" id="IPR035093">
    <property type="entry name" value="RelE/ParE_toxin_dom_sf"/>
</dbReference>
<dbReference type="InterPro" id="IPR007712">
    <property type="entry name" value="RelE/ParE_toxin"/>
</dbReference>
<proteinExistence type="predicted"/>
<dbReference type="SUPFAM" id="SSF143011">
    <property type="entry name" value="RelE-like"/>
    <property type="match status" value="1"/>
</dbReference>
<accession>A0A6B3NLP4</accession>
<organism evidence="2">
    <name type="scientific">Symploca sp. SIO1C4</name>
    <dbReference type="NCBI Taxonomy" id="2607765"/>
    <lineage>
        <taxon>Bacteria</taxon>
        <taxon>Bacillati</taxon>
        <taxon>Cyanobacteriota</taxon>
        <taxon>Cyanophyceae</taxon>
        <taxon>Coleofasciculales</taxon>
        <taxon>Coleofasciculaceae</taxon>
        <taxon>Symploca</taxon>
    </lineage>
</organism>
<dbReference type="InterPro" id="IPR052747">
    <property type="entry name" value="TA_system_RelE_toxin"/>
</dbReference>
<evidence type="ECO:0000313" key="2">
    <source>
        <dbReference type="EMBL" id="NER31855.1"/>
    </source>
</evidence>
<evidence type="ECO:0000256" key="1">
    <source>
        <dbReference type="ARBA" id="ARBA00022649"/>
    </source>
</evidence>
<dbReference type="Gene3D" id="3.30.2310.20">
    <property type="entry name" value="RelE-like"/>
    <property type="match status" value="1"/>
</dbReference>
<dbReference type="Pfam" id="PF05016">
    <property type="entry name" value="ParE_toxin"/>
    <property type="match status" value="1"/>
</dbReference>
<dbReference type="EMBL" id="JAAHFQ010000961">
    <property type="protein sequence ID" value="NER31855.1"/>
    <property type="molecule type" value="Genomic_DNA"/>
</dbReference>
<gene>
    <name evidence="2" type="ORF">F6J89_30680</name>
</gene>